<evidence type="ECO:0000259" key="3">
    <source>
        <dbReference type="Pfam" id="PF09851"/>
    </source>
</evidence>
<feature type="region of interest" description="Disordered" evidence="1">
    <location>
        <begin position="62"/>
        <end position="82"/>
    </location>
</feature>
<evidence type="ECO:0000256" key="2">
    <source>
        <dbReference type="SAM" id="Phobius"/>
    </source>
</evidence>
<comment type="caution">
    <text evidence="4">The sequence shown here is derived from an EMBL/GenBank/DDBJ whole genome shotgun (WGS) entry which is preliminary data.</text>
</comment>
<sequence length="164" mass="17493">MSEAQATGRSSQIAVAFLLVALLAAFVALVVIDSSVAVILGIMVLVFGGDLLRDLISALTPPAPTPESGTAVDVEAHASDEPEDALERLRVRYADGDLSDAEFERRLELLLETGSLGDAERYLAGDSADEEFGTDSRHERVRGRSGSRSNTKGHSSSDFERSTE</sequence>
<keyword evidence="2" id="KW-0812">Transmembrane</keyword>
<feature type="compositionally biased region" description="Basic and acidic residues" evidence="1">
    <location>
        <begin position="155"/>
        <end position="164"/>
    </location>
</feature>
<dbReference type="PATRIC" id="fig|1227493.4.peg.2956"/>
<keyword evidence="2" id="KW-1133">Transmembrane helix</keyword>
<evidence type="ECO:0000256" key="1">
    <source>
        <dbReference type="SAM" id="MobiDB-lite"/>
    </source>
</evidence>
<keyword evidence="5" id="KW-1185">Reference proteome</keyword>
<feature type="region of interest" description="Disordered" evidence="1">
    <location>
        <begin position="122"/>
        <end position="164"/>
    </location>
</feature>
<name>L9ZS68_9EURY</name>
<organism evidence="4 5">
    <name type="scientific">Natrialba hulunbeirensis JCM 10989</name>
    <dbReference type="NCBI Taxonomy" id="1227493"/>
    <lineage>
        <taxon>Archaea</taxon>
        <taxon>Methanobacteriati</taxon>
        <taxon>Methanobacteriota</taxon>
        <taxon>Stenosarchaea group</taxon>
        <taxon>Halobacteria</taxon>
        <taxon>Halobacteriales</taxon>
        <taxon>Natrialbaceae</taxon>
        <taxon>Natrialba</taxon>
    </lineage>
</organism>
<dbReference type="STRING" id="1227493.C483_14695"/>
<evidence type="ECO:0000313" key="5">
    <source>
        <dbReference type="Proteomes" id="UP000011519"/>
    </source>
</evidence>
<dbReference type="Pfam" id="PF09851">
    <property type="entry name" value="SHOCT"/>
    <property type="match status" value="1"/>
</dbReference>
<dbReference type="InterPro" id="IPR018649">
    <property type="entry name" value="SHOCT"/>
</dbReference>
<feature type="transmembrane region" description="Helical" evidence="2">
    <location>
        <begin position="12"/>
        <end position="32"/>
    </location>
</feature>
<evidence type="ECO:0000313" key="4">
    <source>
        <dbReference type="EMBL" id="ELY89204.1"/>
    </source>
</evidence>
<reference evidence="4 5" key="1">
    <citation type="journal article" date="2014" name="PLoS Genet.">
        <title>Phylogenetically driven sequencing of extremely halophilic archaea reveals strategies for static and dynamic osmo-response.</title>
        <authorList>
            <person name="Becker E.A."/>
            <person name="Seitzer P.M."/>
            <person name="Tritt A."/>
            <person name="Larsen D."/>
            <person name="Krusor M."/>
            <person name="Yao A.I."/>
            <person name="Wu D."/>
            <person name="Madern D."/>
            <person name="Eisen J.A."/>
            <person name="Darling A.E."/>
            <person name="Facciotti M.T."/>
        </authorList>
    </citation>
    <scope>NUCLEOTIDE SEQUENCE [LARGE SCALE GENOMIC DNA]</scope>
    <source>
        <strain evidence="4 5">JCM 10989</strain>
    </source>
</reference>
<gene>
    <name evidence="4" type="ORF">C483_14695</name>
</gene>
<dbReference type="AlphaFoldDB" id="L9ZS68"/>
<keyword evidence="2" id="KW-0472">Membrane</keyword>
<dbReference type="RefSeq" id="WP_006654101.1">
    <property type="nucleotide sequence ID" value="NZ_AOIM01000037.1"/>
</dbReference>
<protein>
    <recommendedName>
        <fullName evidence="3">SHOCT domain-containing protein</fullName>
    </recommendedName>
</protein>
<dbReference type="OrthoDB" id="178074at2157"/>
<dbReference type="EMBL" id="AOIM01000037">
    <property type="protein sequence ID" value="ELY89204.1"/>
    <property type="molecule type" value="Genomic_DNA"/>
</dbReference>
<dbReference type="Proteomes" id="UP000011519">
    <property type="component" value="Unassembled WGS sequence"/>
</dbReference>
<feature type="domain" description="SHOCT" evidence="3">
    <location>
        <begin position="84"/>
        <end position="111"/>
    </location>
</feature>
<proteinExistence type="predicted"/>
<accession>L9ZS68</accession>